<dbReference type="GO" id="GO:0015074">
    <property type="term" value="P:DNA integration"/>
    <property type="evidence" value="ECO:0007669"/>
    <property type="project" value="UniProtKB-KW"/>
</dbReference>
<evidence type="ECO:0000256" key="3">
    <source>
        <dbReference type="ARBA" id="ARBA00023125"/>
    </source>
</evidence>
<evidence type="ECO:0000256" key="5">
    <source>
        <dbReference type="PROSITE-ProRule" id="PRU01248"/>
    </source>
</evidence>
<evidence type="ECO:0000256" key="2">
    <source>
        <dbReference type="ARBA" id="ARBA00022908"/>
    </source>
</evidence>
<comment type="similarity">
    <text evidence="1">Belongs to the 'phage' integrase family.</text>
</comment>
<dbReference type="InterPro" id="IPR044068">
    <property type="entry name" value="CB"/>
</dbReference>
<dbReference type="InterPro" id="IPR004107">
    <property type="entry name" value="Integrase_SAM-like_N"/>
</dbReference>
<dbReference type="RefSeq" id="WP_048707258.1">
    <property type="nucleotide sequence ID" value="NZ_CP116394.1"/>
</dbReference>
<proteinExistence type="inferred from homology"/>
<accession>A0AB38XRI8</accession>
<evidence type="ECO:0000313" key="9">
    <source>
        <dbReference type="Proteomes" id="UP001211044"/>
    </source>
</evidence>
<feature type="domain" description="Core-binding (CB)" evidence="7">
    <location>
        <begin position="68"/>
        <end position="172"/>
    </location>
</feature>
<dbReference type="InterPro" id="IPR011010">
    <property type="entry name" value="DNA_brk_join_enz"/>
</dbReference>
<dbReference type="InterPro" id="IPR013762">
    <property type="entry name" value="Integrase-like_cat_sf"/>
</dbReference>
<dbReference type="InterPro" id="IPR002104">
    <property type="entry name" value="Integrase_catalytic"/>
</dbReference>
<keyword evidence="2" id="KW-0229">DNA integration</keyword>
<dbReference type="EMBL" id="CP116394">
    <property type="protein sequence ID" value="WCE46784.1"/>
    <property type="molecule type" value="Genomic_DNA"/>
</dbReference>
<keyword evidence="3 5" id="KW-0238">DNA-binding</keyword>
<evidence type="ECO:0000259" key="6">
    <source>
        <dbReference type="PROSITE" id="PS51898"/>
    </source>
</evidence>
<evidence type="ECO:0000256" key="4">
    <source>
        <dbReference type="ARBA" id="ARBA00023172"/>
    </source>
</evidence>
<gene>
    <name evidence="8" type="ORF">PIG85_03825</name>
</gene>
<dbReference type="PROSITE" id="PS51898">
    <property type="entry name" value="TYR_RECOMBINASE"/>
    <property type="match status" value="1"/>
</dbReference>
<dbReference type="KEGG" id="wne:PIG85_03825"/>
<evidence type="ECO:0000259" key="7">
    <source>
        <dbReference type="PROSITE" id="PS51900"/>
    </source>
</evidence>
<dbReference type="PANTHER" id="PTHR30349:SF64">
    <property type="entry name" value="PROPHAGE INTEGRASE INTD-RELATED"/>
    <property type="match status" value="1"/>
</dbReference>
<dbReference type="GO" id="GO:0006310">
    <property type="term" value="P:DNA recombination"/>
    <property type="evidence" value="ECO:0007669"/>
    <property type="project" value="UniProtKB-KW"/>
</dbReference>
<protein>
    <submittedName>
        <fullName evidence="8">Tyrosine-type recombinase/integrase</fullName>
    </submittedName>
</protein>
<dbReference type="Gene3D" id="1.10.443.10">
    <property type="entry name" value="Intergrase catalytic core"/>
    <property type="match status" value="1"/>
</dbReference>
<sequence>MGLKPKKLKHKSGKTVYRIRFRERLGANPVSETFDRLKDAQAFCKLIEQVGGADARRIREGIGTKPLKPTQTAFEEYIDQARGYASPASIRENEKIWERHIAPTFAAIPVETITRQMIEKWVAKLRKTETYSSKSRGEKALAAGLPHTPDYLSVKTIKNIHGLLSSILKYQVQMRTIPANPAFAIRLPRAARKRYPTFLTANEFAAIYDATPADWRPLLALLAGTGMRWSEATALKGSDFDLDARIAIVRVERAWKMANGKRVLGAPKTESGVRTISLSRSTIDQIREVVEAAKGDSFVFKGTCGGVLKNEWFSRRVWKPALVKAGIEHTPTLHDLRHSHASWLIAAGVPLTVIQRRLGHSSIKVTSDTYGHLAPDALQVAADAIGIALSQALPEIEG</sequence>
<dbReference type="InterPro" id="IPR010998">
    <property type="entry name" value="Integrase_recombinase_N"/>
</dbReference>
<dbReference type="Proteomes" id="UP001211044">
    <property type="component" value="Chromosome"/>
</dbReference>
<dbReference type="CDD" id="cd01189">
    <property type="entry name" value="INT_ICEBs1_C_like"/>
    <property type="match status" value="1"/>
</dbReference>
<organism evidence="8 9">
    <name type="scientific">Winkia neuii subsp. anitrata</name>
    <dbReference type="NCBI Taxonomy" id="29318"/>
    <lineage>
        <taxon>Bacteria</taxon>
        <taxon>Bacillati</taxon>
        <taxon>Actinomycetota</taxon>
        <taxon>Actinomycetes</taxon>
        <taxon>Actinomycetales</taxon>
        <taxon>Actinomycetaceae</taxon>
        <taxon>Winkia</taxon>
    </lineage>
</organism>
<evidence type="ECO:0000313" key="8">
    <source>
        <dbReference type="EMBL" id="WCE46784.1"/>
    </source>
</evidence>
<feature type="domain" description="Tyr recombinase" evidence="6">
    <location>
        <begin position="194"/>
        <end position="383"/>
    </location>
</feature>
<dbReference type="InterPro" id="IPR050090">
    <property type="entry name" value="Tyrosine_recombinase_XerCD"/>
</dbReference>
<dbReference type="PANTHER" id="PTHR30349">
    <property type="entry name" value="PHAGE INTEGRASE-RELATED"/>
    <property type="match status" value="1"/>
</dbReference>
<name>A0AB38XRI8_9ACTO</name>
<reference evidence="8" key="1">
    <citation type="submission" date="2023-01" db="EMBL/GenBank/DDBJ databases">
        <title>Comparative Genomic Analysis of the Clinically-Derived Winkia Strain NY0527 Provides Evidence into the Taxonomic Reassignment of Winkia neuii and Characterizes Their Virulence Traits.</title>
        <authorList>
            <person name="Cai X."/>
            <person name="Peng Y."/>
            <person name="Li M."/>
            <person name="Qiu Y."/>
            <person name="Wang Y."/>
            <person name="Xu L."/>
            <person name="Hou Q."/>
        </authorList>
    </citation>
    <scope>NUCLEOTIDE SEQUENCE</scope>
    <source>
        <strain evidence="8">NY0527</strain>
    </source>
</reference>
<keyword evidence="4" id="KW-0233">DNA recombination</keyword>
<dbReference type="AlphaFoldDB" id="A0AB38XRI8"/>
<dbReference type="Pfam" id="PF14659">
    <property type="entry name" value="Phage_int_SAM_3"/>
    <property type="match status" value="1"/>
</dbReference>
<dbReference type="Pfam" id="PF00589">
    <property type="entry name" value="Phage_integrase"/>
    <property type="match status" value="1"/>
</dbReference>
<dbReference type="SUPFAM" id="SSF56349">
    <property type="entry name" value="DNA breaking-rejoining enzymes"/>
    <property type="match status" value="1"/>
</dbReference>
<dbReference type="Gene3D" id="1.10.150.130">
    <property type="match status" value="1"/>
</dbReference>
<evidence type="ECO:0000256" key="1">
    <source>
        <dbReference type="ARBA" id="ARBA00008857"/>
    </source>
</evidence>
<dbReference type="PROSITE" id="PS51900">
    <property type="entry name" value="CB"/>
    <property type="match status" value="1"/>
</dbReference>
<dbReference type="GO" id="GO:0003677">
    <property type="term" value="F:DNA binding"/>
    <property type="evidence" value="ECO:0007669"/>
    <property type="project" value="UniProtKB-UniRule"/>
</dbReference>